<comment type="similarity">
    <text evidence="1">Belongs to the nitrite and sulfite reductase 4Fe-4S domain family.</text>
</comment>
<dbReference type="InterPro" id="IPR036136">
    <property type="entry name" value="Nit/Sulf_reduc_fer-like_dom_sf"/>
</dbReference>
<dbReference type="PANTHER" id="PTHR11493">
    <property type="entry name" value="SULFITE REDUCTASE [NADPH] SUBUNIT BETA-RELATED"/>
    <property type="match status" value="1"/>
</dbReference>
<keyword evidence="4" id="KW-0479">Metal-binding</keyword>
<dbReference type="GO" id="GO:0009337">
    <property type="term" value="C:sulfite reductase complex (NADPH)"/>
    <property type="evidence" value="ECO:0007669"/>
    <property type="project" value="TreeGrafter"/>
</dbReference>
<keyword evidence="5" id="KW-0560">Oxidoreductase</keyword>
<dbReference type="Proteomes" id="UP000009226">
    <property type="component" value="Chromosome"/>
</dbReference>
<dbReference type="RefSeq" id="WP_003543960.1">
    <property type="nucleotide sequence ID" value="NC_015565.1"/>
</dbReference>
<dbReference type="InterPro" id="IPR045854">
    <property type="entry name" value="NO2/SO3_Rdtase_4Fe4S_sf"/>
</dbReference>
<gene>
    <name evidence="9" type="ordered locus">Desca_1013</name>
</gene>
<dbReference type="Gene3D" id="3.30.413.10">
    <property type="entry name" value="Sulfite Reductase Hemoprotein, domain 1"/>
    <property type="match status" value="1"/>
</dbReference>
<reference evidence="9 10" key="1">
    <citation type="submission" date="2011-05" db="EMBL/GenBank/DDBJ databases">
        <title>Complete sequence of Desulfotomaculum carboxydivorans CO-1-SRB.</title>
        <authorList>
            <consortium name="US DOE Joint Genome Institute"/>
            <person name="Lucas S."/>
            <person name="Han J."/>
            <person name="Lapidus A."/>
            <person name="Cheng J.-F."/>
            <person name="Goodwin L."/>
            <person name="Pitluck S."/>
            <person name="Peters L."/>
            <person name="Mikhailova N."/>
            <person name="Lu M."/>
            <person name="Han C."/>
            <person name="Tapia R."/>
            <person name="Land M."/>
            <person name="Hauser L."/>
            <person name="Kyrpides N."/>
            <person name="Ivanova N."/>
            <person name="Pagani I."/>
            <person name="Stams A."/>
            <person name="Plugge C."/>
            <person name="Muyzer G."/>
            <person name="Kuever J."/>
            <person name="Parshina S."/>
            <person name="Ivanova A."/>
            <person name="Nazina T."/>
            <person name="Woyke T."/>
        </authorList>
    </citation>
    <scope>NUCLEOTIDE SEQUENCE [LARGE SCALE GENOMIC DNA]</scope>
    <source>
        <strain evidence="10">DSM 14880 / VKM B-2319 / CO-1-SRB</strain>
    </source>
</reference>
<dbReference type="InterPro" id="IPR006066">
    <property type="entry name" value="NO2/SO3_Rdtase_FeS/sirohaem_BS"/>
</dbReference>
<dbReference type="PROSITE" id="PS00198">
    <property type="entry name" value="4FE4S_FER_1"/>
    <property type="match status" value="2"/>
</dbReference>
<evidence type="ECO:0000256" key="2">
    <source>
        <dbReference type="ARBA" id="ARBA00022485"/>
    </source>
</evidence>
<protein>
    <submittedName>
        <fullName evidence="9">Sulfite reductase, subunit C</fullName>
    </submittedName>
</protein>
<feature type="domain" description="4Fe-4S ferredoxin-type" evidence="8">
    <location>
        <begin position="196"/>
        <end position="225"/>
    </location>
</feature>
<dbReference type="eggNOG" id="COG2221">
    <property type="taxonomic scope" value="Bacteria"/>
</dbReference>
<dbReference type="STRING" id="868595.Desca_1013"/>
<dbReference type="Gene3D" id="3.90.480.10">
    <property type="entry name" value="Sulfite Reductase Hemoprotein,Domain 2"/>
    <property type="match status" value="1"/>
</dbReference>
<evidence type="ECO:0000313" key="10">
    <source>
        <dbReference type="Proteomes" id="UP000009226"/>
    </source>
</evidence>
<keyword evidence="10" id="KW-1185">Reference proteome</keyword>
<dbReference type="GO" id="GO:0016002">
    <property type="term" value="F:sulfite reductase activity"/>
    <property type="evidence" value="ECO:0007669"/>
    <property type="project" value="TreeGrafter"/>
</dbReference>
<dbReference type="NCBIfam" id="TIGR02912">
    <property type="entry name" value="sulfite_red_C"/>
    <property type="match status" value="1"/>
</dbReference>
<dbReference type="SUPFAM" id="SSF56014">
    <property type="entry name" value="Nitrite and sulphite reductase 4Fe-4S domain-like"/>
    <property type="match status" value="1"/>
</dbReference>
<dbReference type="KEGG" id="dca:Desca_1013"/>
<dbReference type="PROSITE" id="PS51379">
    <property type="entry name" value="4FE4S_FER_2"/>
    <property type="match status" value="2"/>
</dbReference>
<feature type="domain" description="4Fe-4S ferredoxin-type" evidence="8">
    <location>
        <begin position="167"/>
        <end position="195"/>
    </location>
</feature>
<dbReference type="GO" id="GO:0046872">
    <property type="term" value="F:metal ion binding"/>
    <property type="evidence" value="ECO:0007669"/>
    <property type="project" value="UniProtKB-KW"/>
</dbReference>
<dbReference type="GO" id="GO:0051539">
    <property type="term" value="F:4 iron, 4 sulfur cluster binding"/>
    <property type="evidence" value="ECO:0007669"/>
    <property type="project" value="UniProtKB-KW"/>
</dbReference>
<dbReference type="GO" id="GO:0050311">
    <property type="term" value="F:sulfite reductase (ferredoxin) activity"/>
    <property type="evidence" value="ECO:0007669"/>
    <property type="project" value="TreeGrafter"/>
</dbReference>
<dbReference type="AlphaFoldDB" id="F6B2Q6"/>
<sequence length="321" mass="35753">MAIDAKKVIKNAWRITKDPELSCLRIRVPGGHLPVKYLSLIQEIADRYGNGTVHITTRQGFEIPGIPFKYMDEVNAMIEPILEGLEISKGVKIDDSTKGYPAAGTRNVCACIGERVCPKAAFDTTALAWEVERTIYPNDYHVKIAITGCPNDCVKAHTQDIGIIGQIEPVYEAAKCVGCRLCVKKCPAGALTWTGKEIVRDADRCIGCGDCADSCPKSALSRGEQYFRVVIMGRTGKKNPRMARTFLQWVDRDTVLKLCRNLYSFIDKYINKSLPKEHVGYIFDRTGLHTFKEEVLKGVTLSPKAKVVQHIEFGGYTYKQG</sequence>
<dbReference type="GO" id="GO:0020037">
    <property type="term" value="F:heme binding"/>
    <property type="evidence" value="ECO:0007669"/>
    <property type="project" value="InterPro"/>
</dbReference>
<evidence type="ECO:0000256" key="3">
    <source>
        <dbReference type="ARBA" id="ARBA00022617"/>
    </source>
</evidence>
<evidence type="ECO:0000256" key="6">
    <source>
        <dbReference type="ARBA" id="ARBA00023004"/>
    </source>
</evidence>
<dbReference type="Gene3D" id="3.30.70.20">
    <property type="match status" value="1"/>
</dbReference>
<dbReference type="InterPro" id="IPR045169">
    <property type="entry name" value="NO2/SO3_Rdtase_4Fe4S_prot"/>
</dbReference>
<dbReference type="InterPro" id="IPR017900">
    <property type="entry name" value="4Fe4S_Fe_S_CS"/>
</dbReference>
<dbReference type="Pfam" id="PF03460">
    <property type="entry name" value="NIR_SIR_ferr"/>
    <property type="match status" value="1"/>
</dbReference>
<dbReference type="GO" id="GO:0000103">
    <property type="term" value="P:sulfate assimilation"/>
    <property type="evidence" value="ECO:0007669"/>
    <property type="project" value="TreeGrafter"/>
</dbReference>
<dbReference type="InterPro" id="IPR014261">
    <property type="entry name" value="Sulphite_reductase_C"/>
</dbReference>
<dbReference type="PROSITE" id="PS00365">
    <property type="entry name" value="NIR_SIR"/>
    <property type="match status" value="1"/>
</dbReference>
<evidence type="ECO:0000256" key="5">
    <source>
        <dbReference type="ARBA" id="ARBA00023002"/>
    </source>
</evidence>
<dbReference type="EMBL" id="CP002736">
    <property type="protein sequence ID" value="AEF93885.1"/>
    <property type="molecule type" value="Genomic_DNA"/>
</dbReference>
<organism evidence="9 10">
    <name type="scientific">Desulfotomaculum nigrificans (strain DSM 14880 / VKM B-2319 / CO-1-SRB)</name>
    <name type="common">Desulfotomaculum carboxydivorans</name>
    <dbReference type="NCBI Taxonomy" id="868595"/>
    <lineage>
        <taxon>Bacteria</taxon>
        <taxon>Bacillati</taxon>
        <taxon>Bacillota</taxon>
        <taxon>Clostridia</taxon>
        <taxon>Eubacteriales</taxon>
        <taxon>Desulfotomaculaceae</taxon>
        <taxon>Desulfotomaculum</taxon>
    </lineage>
</organism>
<keyword evidence="7" id="KW-0411">Iron-sulfur</keyword>
<dbReference type="Pfam" id="PF01077">
    <property type="entry name" value="NIR_SIR"/>
    <property type="match status" value="1"/>
</dbReference>
<accession>F6B2Q6</accession>
<name>F6B2Q6_DESCC</name>
<dbReference type="InterPro" id="IPR017896">
    <property type="entry name" value="4Fe4S_Fe-S-bd"/>
</dbReference>
<evidence type="ECO:0000259" key="8">
    <source>
        <dbReference type="PROSITE" id="PS51379"/>
    </source>
</evidence>
<keyword evidence="2" id="KW-0004">4Fe-4S</keyword>
<dbReference type="InterPro" id="IPR006067">
    <property type="entry name" value="NO2/SO3_Rdtase_4Fe4S_dom"/>
</dbReference>
<evidence type="ECO:0000256" key="1">
    <source>
        <dbReference type="ARBA" id="ARBA00010429"/>
    </source>
</evidence>
<keyword evidence="6" id="KW-0408">Iron</keyword>
<evidence type="ECO:0000313" key="9">
    <source>
        <dbReference type="EMBL" id="AEF93885.1"/>
    </source>
</evidence>
<dbReference type="PANTHER" id="PTHR11493:SF54">
    <property type="entry name" value="ANAEROBIC SULFITE REDUCTASE SUBUNIT C"/>
    <property type="match status" value="1"/>
</dbReference>
<proteinExistence type="inferred from homology"/>
<evidence type="ECO:0000256" key="7">
    <source>
        <dbReference type="ARBA" id="ARBA00023014"/>
    </source>
</evidence>
<dbReference type="Pfam" id="PF00037">
    <property type="entry name" value="Fer4"/>
    <property type="match status" value="2"/>
</dbReference>
<dbReference type="InterPro" id="IPR005117">
    <property type="entry name" value="NiRdtase/SiRdtase_haem-b_fer"/>
</dbReference>
<evidence type="ECO:0000256" key="4">
    <source>
        <dbReference type="ARBA" id="ARBA00022723"/>
    </source>
</evidence>
<dbReference type="SUPFAM" id="SSF54862">
    <property type="entry name" value="4Fe-4S ferredoxins"/>
    <property type="match status" value="1"/>
</dbReference>
<keyword evidence="3" id="KW-0349">Heme</keyword>
<dbReference type="PRINTS" id="PR00397">
    <property type="entry name" value="SIROHAEM"/>
</dbReference>
<dbReference type="HOGENOM" id="CLU_072599_1_0_9"/>
<dbReference type="SUPFAM" id="SSF55124">
    <property type="entry name" value="Nitrite/Sulfite reductase N-terminal domain-like"/>
    <property type="match status" value="1"/>
</dbReference>